<dbReference type="InterPro" id="IPR003593">
    <property type="entry name" value="AAA+_ATPase"/>
</dbReference>
<evidence type="ECO:0000256" key="1">
    <source>
        <dbReference type="ARBA" id="ARBA00022448"/>
    </source>
</evidence>
<feature type="domain" description="ABC transporter" evidence="4">
    <location>
        <begin position="2"/>
        <end position="233"/>
    </location>
</feature>
<dbReference type="PANTHER" id="PTHR42781:SF4">
    <property type="entry name" value="SPERMIDINE_PUTRESCINE IMPORT ATP-BINDING PROTEIN POTA"/>
    <property type="match status" value="1"/>
</dbReference>
<evidence type="ECO:0000256" key="2">
    <source>
        <dbReference type="ARBA" id="ARBA00022741"/>
    </source>
</evidence>
<dbReference type="GO" id="GO:0005524">
    <property type="term" value="F:ATP binding"/>
    <property type="evidence" value="ECO:0007669"/>
    <property type="project" value="UniProtKB-KW"/>
</dbReference>
<evidence type="ECO:0000256" key="3">
    <source>
        <dbReference type="ARBA" id="ARBA00022840"/>
    </source>
</evidence>
<dbReference type="AlphaFoldDB" id="A0A1M7IHC8"/>
<keyword evidence="2" id="KW-0547">Nucleotide-binding</keyword>
<dbReference type="OrthoDB" id="9802264at2"/>
<evidence type="ECO:0000259" key="4">
    <source>
        <dbReference type="PROSITE" id="PS50893"/>
    </source>
</evidence>
<sequence>MMIHVDIEKDFQSFKLMSKFVGDDDRIGILGASGCGKSMTLKAIAGIITPDKGRILVNDQVYFDSEKNINVPTQKRNIGYLFQNYALFPTMTVEKNIAAGLGGRKPEEIKERVAIMIKKFALKGLEKRYPKELSGGQQQRVALARIMAYEPEVLMLDEPFSALDSFLKDNLKMEMKHLLDEYEGGMIMVSHSRDEIYEFTNQLLLMDQGCMVELGKTRDLFAKPYRMETARLTGCKNISAITKLDENHVYAKEWGITLETVDKVHNDITHVGIRSHHINRSEKEQINSFLFEILEQSETPFEYKYIVKKSGSNHCHMWWQVPKNKENIVTRQQGGYLHIQPEDVMLLSSK</sequence>
<dbReference type="PANTHER" id="PTHR42781">
    <property type="entry name" value="SPERMIDINE/PUTRESCINE IMPORT ATP-BINDING PROTEIN POTA"/>
    <property type="match status" value="1"/>
</dbReference>
<dbReference type="SUPFAM" id="SSF52540">
    <property type="entry name" value="P-loop containing nucleoside triphosphate hydrolases"/>
    <property type="match status" value="1"/>
</dbReference>
<dbReference type="InterPro" id="IPR050093">
    <property type="entry name" value="ABC_SmlMolc_Importer"/>
</dbReference>
<protein>
    <submittedName>
        <fullName evidence="5">Molybdate transport system ATP-binding protein</fullName>
    </submittedName>
</protein>
<dbReference type="GO" id="GO:0016887">
    <property type="term" value="F:ATP hydrolysis activity"/>
    <property type="evidence" value="ECO:0007669"/>
    <property type="project" value="InterPro"/>
</dbReference>
<reference evidence="5 6" key="1">
    <citation type="submission" date="2016-11" db="EMBL/GenBank/DDBJ databases">
        <authorList>
            <person name="Jaros S."/>
            <person name="Januszkiewicz K."/>
            <person name="Wedrychowicz H."/>
        </authorList>
    </citation>
    <scope>NUCLEOTIDE SEQUENCE [LARGE SCALE GENOMIC DNA]</scope>
    <source>
        <strain evidence="5 6">DSM 15930</strain>
    </source>
</reference>
<evidence type="ECO:0000313" key="6">
    <source>
        <dbReference type="Proteomes" id="UP000184038"/>
    </source>
</evidence>
<accession>A0A1M7IHC8</accession>
<dbReference type="EMBL" id="FRCP01000009">
    <property type="protein sequence ID" value="SHM40079.1"/>
    <property type="molecule type" value="Genomic_DNA"/>
</dbReference>
<dbReference type="InterPro" id="IPR003439">
    <property type="entry name" value="ABC_transporter-like_ATP-bd"/>
</dbReference>
<organism evidence="5 6">
    <name type="scientific">Anaerosporobacter mobilis DSM 15930</name>
    <dbReference type="NCBI Taxonomy" id="1120996"/>
    <lineage>
        <taxon>Bacteria</taxon>
        <taxon>Bacillati</taxon>
        <taxon>Bacillota</taxon>
        <taxon>Clostridia</taxon>
        <taxon>Lachnospirales</taxon>
        <taxon>Lachnospiraceae</taxon>
        <taxon>Anaerosporobacter</taxon>
    </lineage>
</organism>
<name>A0A1M7IHC8_9FIRM</name>
<keyword evidence="6" id="KW-1185">Reference proteome</keyword>
<dbReference type="InterPro" id="IPR017871">
    <property type="entry name" value="ABC_transporter-like_CS"/>
</dbReference>
<dbReference type="Gene3D" id="3.40.50.300">
    <property type="entry name" value="P-loop containing nucleotide triphosphate hydrolases"/>
    <property type="match status" value="1"/>
</dbReference>
<dbReference type="PROSITE" id="PS00211">
    <property type="entry name" value="ABC_TRANSPORTER_1"/>
    <property type="match status" value="1"/>
</dbReference>
<dbReference type="STRING" id="1120996.SAMN02746066_01861"/>
<dbReference type="RefSeq" id="WP_073286464.1">
    <property type="nucleotide sequence ID" value="NZ_FRCP01000009.1"/>
</dbReference>
<evidence type="ECO:0000313" key="5">
    <source>
        <dbReference type="EMBL" id="SHM40079.1"/>
    </source>
</evidence>
<gene>
    <name evidence="5" type="ORF">SAMN02746066_01861</name>
</gene>
<dbReference type="PROSITE" id="PS50893">
    <property type="entry name" value="ABC_TRANSPORTER_2"/>
    <property type="match status" value="1"/>
</dbReference>
<keyword evidence="3 5" id="KW-0067">ATP-binding</keyword>
<dbReference type="Proteomes" id="UP000184038">
    <property type="component" value="Unassembled WGS sequence"/>
</dbReference>
<dbReference type="InterPro" id="IPR027417">
    <property type="entry name" value="P-loop_NTPase"/>
</dbReference>
<proteinExistence type="predicted"/>
<dbReference type="Pfam" id="PF00005">
    <property type="entry name" value="ABC_tran"/>
    <property type="match status" value="1"/>
</dbReference>
<dbReference type="SMART" id="SM00382">
    <property type="entry name" value="AAA"/>
    <property type="match status" value="1"/>
</dbReference>
<keyword evidence="1" id="KW-0813">Transport</keyword>